<comment type="similarity">
    <text evidence="1 6">Belongs to the GPN-loop GTPase family.</text>
</comment>
<evidence type="ECO:0000256" key="1">
    <source>
        <dbReference type="ARBA" id="ARBA00005290"/>
    </source>
</evidence>
<keyword evidence="3 6" id="KW-0547">Nucleotide-binding</keyword>
<evidence type="ECO:0000256" key="3">
    <source>
        <dbReference type="ARBA" id="ARBA00022741"/>
    </source>
</evidence>
<sequence length="274" mass="30396">MGRYAQLVIGPAGSGKSTYCDNIRQHCETIGRTVHVVNLDPAADAFSYPVAFDVRDLVTLEDVMEEMELGPNGGLLYCMEYLEESLSDWLGEELQAYGEDDYLIFDCPGQIELYSHVTVFRSFVDYLKRDGWNLAAVYTIDCQFVGDPTKFIAGSLQAMSAMVQLELPHVNVLTKVDLLGEENKAALDEYLIPEASGLAQELDKNTSPGFRKLNRAVAQLMDEWSMVAFVALDYSDEESIGDVLAQIDFSIQWGEDADVKIRDLGMGEIGGVDM</sequence>
<dbReference type="CDD" id="cd17872">
    <property type="entry name" value="GPN3"/>
    <property type="match status" value="1"/>
</dbReference>
<dbReference type="PANTHER" id="PTHR21231:SF7">
    <property type="entry name" value="GPN-LOOP GTPASE 3"/>
    <property type="match status" value="1"/>
</dbReference>
<keyword evidence="4 6" id="KW-0378">Hydrolase</keyword>
<comment type="caution">
    <text evidence="7">The sequence shown here is derived from an EMBL/GenBank/DDBJ whole genome shotgun (WGS) entry which is preliminary data.</text>
</comment>
<evidence type="ECO:0000256" key="4">
    <source>
        <dbReference type="ARBA" id="ARBA00022801"/>
    </source>
</evidence>
<dbReference type="Pfam" id="PF03029">
    <property type="entry name" value="ATP_bind_1"/>
    <property type="match status" value="1"/>
</dbReference>
<evidence type="ECO:0000313" key="7">
    <source>
        <dbReference type="EMBL" id="CAL5227547.1"/>
    </source>
</evidence>
<reference evidence="7 8" key="1">
    <citation type="submission" date="2024-06" db="EMBL/GenBank/DDBJ databases">
        <authorList>
            <person name="Kraege A."/>
            <person name="Thomma B."/>
        </authorList>
    </citation>
    <scope>NUCLEOTIDE SEQUENCE [LARGE SCALE GENOMIC DNA]</scope>
</reference>
<protein>
    <recommendedName>
        <fullName evidence="2 6">GPN-loop GTPase 3</fullName>
    </recommendedName>
</protein>
<dbReference type="SUPFAM" id="SSF52540">
    <property type="entry name" value="P-loop containing nucleoside triphosphate hydrolases"/>
    <property type="match status" value="1"/>
</dbReference>
<dbReference type="PANTHER" id="PTHR21231">
    <property type="entry name" value="XPA-BINDING PROTEIN 1-RELATED"/>
    <property type="match status" value="1"/>
</dbReference>
<proteinExistence type="inferred from homology"/>
<organism evidence="7 8">
    <name type="scientific">Coccomyxa viridis</name>
    <dbReference type="NCBI Taxonomy" id="1274662"/>
    <lineage>
        <taxon>Eukaryota</taxon>
        <taxon>Viridiplantae</taxon>
        <taxon>Chlorophyta</taxon>
        <taxon>core chlorophytes</taxon>
        <taxon>Trebouxiophyceae</taxon>
        <taxon>Trebouxiophyceae incertae sedis</taxon>
        <taxon>Coccomyxaceae</taxon>
        <taxon>Coccomyxa</taxon>
    </lineage>
</organism>
<dbReference type="Proteomes" id="UP001497392">
    <property type="component" value="Unassembled WGS sequence"/>
</dbReference>
<gene>
    <name evidence="7" type="primary">g10538</name>
    <name evidence="7" type="ORF">VP750_LOCUS9453</name>
</gene>
<dbReference type="InterPro" id="IPR004130">
    <property type="entry name" value="Gpn"/>
</dbReference>
<dbReference type="InterPro" id="IPR027417">
    <property type="entry name" value="P-loop_NTPase"/>
</dbReference>
<dbReference type="Gene3D" id="3.40.50.300">
    <property type="entry name" value="P-loop containing nucleotide triphosphate hydrolases"/>
    <property type="match status" value="1"/>
</dbReference>
<evidence type="ECO:0000313" key="8">
    <source>
        <dbReference type="Proteomes" id="UP001497392"/>
    </source>
</evidence>
<comment type="function">
    <text evidence="6">Small GTPase required for proper nuclear import of RNA polymerase II and III (RNAPII and RNAPIII). May act at an RNAP assembly step prior to nuclear import.</text>
</comment>
<accession>A0ABP1G606</accession>
<dbReference type="EMBL" id="CAXHTA020000017">
    <property type="protein sequence ID" value="CAL5227547.1"/>
    <property type="molecule type" value="Genomic_DNA"/>
</dbReference>
<evidence type="ECO:0000256" key="5">
    <source>
        <dbReference type="ARBA" id="ARBA00023134"/>
    </source>
</evidence>
<comment type="subunit">
    <text evidence="6">Binds to RNA polymerase II (RNAPII).</text>
</comment>
<keyword evidence="8" id="KW-1185">Reference proteome</keyword>
<dbReference type="InterPro" id="IPR030228">
    <property type="entry name" value="Gpn3"/>
</dbReference>
<keyword evidence="5 6" id="KW-0342">GTP-binding</keyword>
<name>A0ABP1G606_9CHLO</name>
<evidence type="ECO:0000256" key="2">
    <source>
        <dbReference type="ARBA" id="ARBA00014587"/>
    </source>
</evidence>
<evidence type="ECO:0000256" key="6">
    <source>
        <dbReference type="RuleBase" id="RU365059"/>
    </source>
</evidence>